<protein>
    <submittedName>
        <fullName evidence="2">Uncharacterized protein</fullName>
    </submittedName>
</protein>
<accession>A0A653ESI6</accession>
<evidence type="ECO:0000256" key="1">
    <source>
        <dbReference type="SAM" id="MobiDB-lite"/>
    </source>
</evidence>
<dbReference type="EMBL" id="LR589102">
    <property type="protein sequence ID" value="VTP00368.1"/>
    <property type="molecule type" value="Genomic_DNA"/>
</dbReference>
<evidence type="ECO:0000313" key="2">
    <source>
        <dbReference type="EMBL" id="VTP00368.1"/>
    </source>
</evidence>
<organism evidence="2">
    <name type="scientific">Mycobacterium riyadhense</name>
    <dbReference type="NCBI Taxonomy" id="486698"/>
    <lineage>
        <taxon>Bacteria</taxon>
        <taxon>Bacillati</taxon>
        <taxon>Actinomycetota</taxon>
        <taxon>Actinomycetes</taxon>
        <taxon>Mycobacteriales</taxon>
        <taxon>Mycobacteriaceae</taxon>
        <taxon>Mycobacterium</taxon>
    </lineage>
</organism>
<feature type="region of interest" description="Disordered" evidence="1">
    <location>
        <begin position="197"/>
        <end position="217"/>
    </location>
</feature>
<gene>
    <name evidence="2" type="ORF">BIN_B_03470</name>
</gene>
<reference evidence="2" key="1">
    <citation type="submission" date="2019-05" db="EMBL/GenBank/DDBJ databases">
        <authorList>
            <person name="Naeem R."/>
            <person name="Antony C."/>
            <person name="Guan Q."/>
        </authorList>
    </citation>
    <scope>NUCLEOTIDE SEQUENCE</scope>
    <source>
        <strain evidence="2">2</strain>
    </source>
</reference>
<proteinExistence type="predicted"/>
<name>A0A653ESI6_9MYCO</name>
<sequence>MPVGTSTLERSLNGLGHQGFRSYYPLCRILKIGADNQTRTTADPRRDDLRTPSSRSALTVRASWGRALPCSVHVRRWAWPGWIVDRDRITTDKASRFVGDPNDWCTSASIPSTSSISLKRSRRHDLVPVHIPIEPIPAAWHHVSELISAHTRATPKRLVRQPLPWRLHDLCADGSMWSDIFDRPVDGWSDPPHRYTRSAKGVQAPTLLRSPRTGSRA</sequence>
<dbReference type="AlphaFoldDB" id="A0A653ESI6"/>